<evidence type="ECO:0000313" key="1">
    <source>
        <dbReference type="EMBL" id="CAG7716102.1"/>
    </source>
</evidence>
<evidence type="ECO:0000313" key="2">
    <source>
        <dbReference type="Proteomes" id="UP000708208"/>
    </source>
</evidence>
<keyword evidence="2" id="KW-1185">Reference proteome</keyword>
<organism evidence="1 2">
    <name type="scientific">Allacma fusca</name>
    <dbReference type="NCBI Taxonomy" id="39272"/>
    <lineage>
        <taxon>Eukaryota</taxon>
        <taxon>Metazoa</taxon>
        <taxon>Ecdysozoa</taxon>
        <taxon>Arthropoda</taxon>
        <taxon>Hexapoda</taxon>
        <taxon>Collembola</taxon>
        <taxon>Symphypleona</taxon>
        <taxon>Sminthuridae</taxon>
        <taxon>Allacma</taxon>
    </lineage>
</organism>
<proteinExistence type="predicted"/>
<dbReference type="Proteomes" id="UP000708208">
    <property type="component" value="Unassembled WGS sequence"/>
</dbReference>
<dbReference type="EMBL" id="CAJVCH010035963">
    <property type="protein sequence ID" value="CAG7716102.1"/>
    <property type="molecule type" value="Genomic_DNA"/>
</dbReference>
<protein>
    <submittedName>
        <fullName evidence="1">Uncharacterized protein</fullName>
    </submittedName>
</protein>
<accession>A0A8J2NRU8</accession>
<gene>
    <name evidence="1" type="ORF">AFUS01_LOCUS5631</name>
</gene>
<sequence>SILYHEIRMPFNSCREGKNDTEITSPGVRQNILKINFIGRVHCAMALTIHTLLVTKGEADVDGFGLVKFLTVMYSNVCGHITCDWINTLD</sequence>
<feature type="non-terminal residue" evidence="1">
    <location>
        <position position="1"/>
    </location>
</feature>
<name>A0A8J2NRU8_9HEXA</name>
<comment type="caution">
    <text evidence="1">The sequence shown here is derived from an EMBL/GenBank/DDBJ whole genome shotgun (WGS) entry which is preliminary data.</text>
</comment>
<reference evidence="1" key="1">
    <citation type="submission" date="2021-06" db="EMBL/GenBank/DDBJ databases">
        <authorList>
            <person name="Hodson N. C."/>
            <person name="Mongue J. A."/>
            <person name="Jaron S. K."/>
        </authorList>
    </citation>
    <scope>NUCLEOTIDE SEQUENCE</scope>
</reference>
<dbReference type="AlphaFoldDB" id="A0A8J2NRU8"/>